<dbReference type="PROSITE" id="PS51257">
    <property type="entry name" value="PROKAR_LIPOPROTEIN"/>
    <property type="match status" value="1"/>
</dbReference>
<evidence type="ECO:0000259" key="1">
    <source>
        <dbReference type="Pfam" id="PF13360"/>
    </source>
</evidence>
<dbReference type="Gene3D" id="2.40.10.480">
    <property type="match status" value="1"/>
</dbReference>
<evidence type="ECO:0000313" key="2">
    <source>
        <dbReference type="EMBL" id="WGW03269.1"/>
    </source>
</evidence>
<keyword evidence="3" id="KW-1185">Reference proteome</keyword>
<evidence type="ECO:0000313" key="3">
    <source>
        <dbReference type="Proteomes" id="UP001241605"/>
    </source>
</evidence>
<dbReference type="SMART" id="SM00564">
    <property type="entry name" value="PQQ"/>
    <property type="match status" value="7"/>
</dbReference>
<dbReference type="Pfam" id="PF13360">
    <property type="entry name" value="PQQ_2"/>
    <property type="match status" value="2"/>
</dbReference>
<dbReference type="SUPFAM" id="SSF50998">
    <property type="entry name" value="Quinoprotein alcohol dehydrogenase-like"/>
    <property type="match status" value="2"/>
</dbReference>
<dbReference type="InterPro" id="IPR015943">
    <property type="entry name" value="WD40/YVTN_repeat-like_dom_sf"/>
</dbReference>
<organism evidence="2 3">
    <name type="scientific">Tropicibacter oceani</name>
    <dbReference type="NCBI Taxonomy" id="3058420"/>
    <lineage>
        <taxon>Bacteria</taxon>
        <taxon>Pseudomonadati</taxon>
        <taxon>Pseudomonadota</taxon>
        <taxon>Alphaproteobacteria</taxon>
        <taxon>Rhodobacterales</taxon>
        <taxon>Roseobacteraceae</taxon>
        <taxon>Tropicibacter</taxon>
    </lineage>
</organism>
<dbReference type="InterPro" id="IPR011047">
    <property type="entry name" value="Quinoprotein_ADH-like_sf"/>
</dbReference>
<dbReference type="Proteomes" id="UP001241605">
    <property type="component" value="Chromosome"/>
</dbReference>
<dbReference type="Gene3D" id="2.130.10.10">
    <property type="entry name" value="YVTN repeat-like/Quinoprotein amine dehydrogenase"/>
    <property type="match status" value="1"/>
</dbReference>
<sequence>MLRKATILSTLGALALAGCSEREEILPGNRMNVRDVLETRADPLAQDPGNSARAVALGAQGSNADWAQSGVSPFARTTHAAFSGAFQPIWQTSIGAGDSRRKRLNADPVVAGGRIYTLDSEHVVRATSTSGEALWSRDLTPLRDKNYEAQGGGIAVEGGRLYVASGFGTVSALDPASGAELWVQRLGNTATGAPSVRDGVVYLVSGDSVGWALEADSGRIRWQVEGVGDVANVAGAPSPAIGDERVVFSFGNGTVQAVFRQGGLGLWSVDLLGRRNGVALAGIDDITGDPLIVGDRVYAGNHSGNFVALSVHDGERLWTAREGALGPAWPLGSDSVVFVSDRNELVRLDAATGDKIWAVDLPGYVPTRRNPQKRRDAAYANHGPILAGGRLIVASSDGFIRAFDPENGSEVSKVAIKGGATTRPVVAGGVLYVVSGDGVLHAYR</sequence>
<proteinExistence type="predicted"/>
<dbReference type="InterPro" id="IPR018391">
    <property type="entry name" value="PQQ_b-propeller_rpt"/>
</dbReference>
<accession>A0ABY8QF61</accession>
<protein>
    <submittedName>
        <fullName evidence="2">PQQ-binding-like beta-propeller repeat protein</fullName>
    </submittedName>
</protein>
<name>A0ABY8QF61_9RHOB</name>
<gene>
    <name evidence="2" type="ORF">QF118_15250</name>
</gene>
<feature type="domain" description="Pyrrolo-quinoline quinone repeat" evidence="1">
    <location>
        <begin position="122"/>
        <end position="358"/>
    </location>
</feature>
<reference evidence="2 3" key="1">
    <citation type="submission" date="2023-05" db="EMBL/GenBank/DDBJ databases">
        <title>YMD87, complete Genome.</title>
        <authorList>
            <person name="Zhang J."/>
            <person name="Xu X."/>
        </authorList>
    </citation>
    <scope>NUCLEOTIDE SEQUENCE [LARGE SCALE GENOMIC DNA]</scope>
    <source>
        <strain evidence="2 3">YMD87</strain>
    </source>
</reference>
<dbReference type="EMBL" id="CP124616">
    <property type="protein sequence ID" value="WGW03269.1"/>
    <property type="molecule type" value="Genomic_DNA"/>
</dbReference>
<dbReference type="RefSeq" id="WP_282299901.1">
    <property type="nucleotide sequence ID" value="NZ_CP124616.1"/>
</dbReference>
<dbReference type="PANTHER" id="PTHR34512:SF30">
    <property type="entry name" value="OUTER MEMBRANE PROTEIN ASSEMBLY FACTOR BAMB"/>
    <property type="match status" value="1"/>
</dbReference>
<feature type="domain" description="Pyrrolo-quinoline quinone repeat" evidence="1">
    <location>
        <begin position="380"/>
        <end position="443"/>
    </location>
</feature>
<dbReference type="PANTHER" id="PTHR34512">
    <property type="entry name" value="CELL SURFACE PROTEIN"/>
    <property type="match status" value="1"/>
</dbReference>
<dbReference type="InterPro" id="IPR002372">
    <property type="entry name" value="PQQ_rpt_dom"/>
</dbReference>